<sequence>MGCGGSSTFKAIKDNFKSIEDVQNSMIQQGLESSNLIFGIDYTKSNLYTGAKTFGGRSLHDTTTKNPYEEVIEILGRTLERFDDDKIIPAFGFGDVYTTNKSVFPFYPDRQCIGFEQVLARYKEITPQILMSGPTNFAPLIDKTIEIVKQEQSYHILVIVTDGQVTNERATADAIVRATDYPISIICIGVGDGPWDGMNEFDDKLPKRRFDNFQFVEFHKIKNSKCENFDAYFALHCMMEIPEQYKYIKKLGLLDPN</sequence>
<dbReference type="InterPro" id="IPR002035">
    <property type="entry name" value="VWF_A"/>
</dbReference>
<dbReference type="PANTHER" id="PTHR45751:SF11">
    <property type="entry name" value="COPINE FAMILY PROTEIN 2"/>
    <property type="match status" value="1"/>
</dbReference>
<keyword evidence="2" id="KW-0808">Transferase</keyword>
<reference evidence="2 3" key="1">
    <citation type="journal article" date="2022" name="bioRxiv">
        <title>Genomics of Preaxostyla Flagellates Illuminates Evolutionary Transitions and the Path Towards Mitochondrial Loss.</title>
        <authorList>
            <person name="Novak L.V.F."/>
            <person name="Treitli S.C."/>
            <person name="Pyrih J."/>
            <person name="Halakuc P."/>
            <person name="Pipaliya S.V."/>
            <person name="Vacek V."/>
            <person name="Brzon O."/>
            <person name="Soukal P."/>
            <person name="Eme L."/>
            <person name="Dacks J.B."/>
            <person name="Karnkowska A."/>
            <person name="Elias M."/>
            <person name="Hampl V."/>
        </authorList>
    </citation>
    <scope>NUCLEOTIDE SEQUENCE [LARGE SCALE GENOMIC DNA]</scope>
    <source>
        <strain evidence="2">NAU3</strain>
        <tissue evidence="2">Gut</tissue>
    </source>
</reference>
<dbReference type="Proteomes" id="UP001281761">
    <property type="component" value="Unassembled WGS sequence"/>
</dbReference>
<dbReference type="PANTHER" id="PTHR45751">
    <property type="entry name" value="COPINE FAMILY PROTEIN 1"/>
    <property type="match status" value="1"/>
</dbReference>
<proteinExistence type="predicted"/>
<dbReference type="SMART" id="SM00327">
    <property type="entry name" value="VWA"/>
    <property type="match status" value="1"/>
</dbReference>
<dbReference type="Gene3D" id="3.40.50.410">
    <property type="entry name" value="von Willebrand factor, type A domain"/>
    <property type="match status" value="1"/>
</dbReference>
<dbReference type="EC" id="2.3.2.27" evidence="2"/>
<evidence type="ECO:0000313" key="2">
    <source>
        <dbReference type="EMBL" id="KAK2948201.1"/>
    </source>
</evidence>
<keyword evidence="2" id="KW-0012">Acyltransferase</keyword>
<feature type="domain" description="VWFA" evidence="1">
    <location>
        <begin position="33"/>
        <end position="225"/>
    </location>
</feature>
<evidence type="ECO:0000259" key="1">
    <source>
        <dbReference type="SMART" id="SM00327"/>
    </source>
</evidence>
<accession>A0ABQ9X7Y6</accession>
<keyword evidence="3" id="KW-1185">Reference proteome</keyword>
<name>A0ABQ9X7Y6_9EUKA</name>
<evidence type="ECO:0000313" key="3">
    <source>
        <dbReference type="Proteomes" id="UP001281761"/>
    </source>
</evidence>
<dbReference type="SUPFAM" id="SSF53300">
    <property type="entry name" value="vWA-like"/>
    <property type="match status" value="1"/>
</dbReference>
<dbReference type="InterPro" id="IPR010734">
    <property type="entry name" value="Copine_C"/>
</dbReference>
<dbReference type="EMBL" id="JARBJD010000182">
    <property type="protein sequence ID" value="KAK2948201.1"/>
    <property type="molecule type" value="Genomic_DNA"/>
</dbReference>
<gene>
    <name evidence="2" type="ORF">BLNAU_16910</name>
</gene>
<comment type="caution">
    <text evidence="2">The sequence shown here is derived from an EMBL/GenBank/DDBJ whole genome shotgun (WGS) entry which is preliminary data.</text>
</comment>
<dbReference type="InterPro" id="IPR036465">
    <property type="entry name" value="vWFA_dom_sf"/>
</dbReference>
<organism evidence="2 3">
    <name type="scientific">Blattamonas nauphoetae</name>
    <dbReference type="NCBI Taxonomy" id="2049346"/>
    <lineage>
        <taxon>Eukaryota</taxon>
        <taxon>Metamonada</taxon>
        <taxon>Preaxostyla</taxon>
        <taxon>Oxymonadida</taxon>
        <taxon>Blattamonas</taxon>
    </lineage>
</organism>
<dbReference type="InterPro" id="IPR052079">
    <property type="entry name" value="E3_ligase/Copine_domain"/>
</dbReference>
<dbReference type="GO" id="GO:0061630">
    <property type="term" value="F:ubiquitin protein ligase activity"/>
    <property type="evidence" value="ECO:0007669"/>
    <property type="project" value="UniProtKB-EC"/>
</dbReference>
<dbReference type="Pfam" id="PF07002">
    <property type="entry name" value="Copine"/>
    <property type="match status" value="1"/>
</dbReference>
<protein>
    <submittedName>
        <fullName evidence="2">E3 ubiquitin-protein ligase RGLG5</fullName>
        <ecNumber evidence="2">2.3.2.27</ecNumber>
    </submittedName>
</protein>